<feature type="compositionally biased region" description="Basic and acidic residues" evidence="1">
    <location>
        <begin position="52"/>
        <end position="71"/>
    </location>
</feature>
<accession>A0ABQ9W1X8</accession>
<keyword evidence="3" id="KW-1185">Reference proteome</keyword>
<feature type="compositionally biased region" description="Basic and acidic residues" evidence="1">
    <location>
        <begin position="1"/>
        <end position="22"/>
    </location>
</feature>
<evidence type="ECO:0000256" key="1">
    <source>
        <dbReference type="SAM" id="MobiDB-lite"/>
    </source>
</evidence>
<gene>
    <name evidence="2" type="primary">DDX50_2</name>
    <name evidence="2" type="ORF">P7K49_006260</name>
</gene>
<dbReference type="EMBL" id="JASSZA010000003">
    <property type="protein sequence ID" value="KAK2115634.1"/>
    <property type="molecule type" value="Genomic_DNA"/>
</dbReference>
<evidence type="ECO:0000313" key="2">
    <source>
        <dbReference type="EMBL" id="KAK2115634.1"/>
    </source>
</evidence>
<name>A0ABQ9W1X8_SAGOE</name>
<keyword evidence="2" id="KW-0067">ATP-binding</keyword>
<keyword evidence="2" id="KW-0547">Nucleotide-binding</keyword>
<comment type="caution">
    <text evidence="2">The sequence shown here is derived from an EMBL/GenBank/DDBJ whole genome shotgun (WGS) entry which is preliminary data.</text>
</comment>
<evidence type="ECO:0000313" key="3">
    <source>
        <dbReference type="Proteomes" id="UP001266305"/>
    </source>
</evidence>
<keyword evidence="2" id="KW-0378">Hydrolase</keyword>
<organism evidence="2 3">
    <name type="scientific">Saguinus oedipus</name>
    <name type="common">Cotton-top tamarin</name>
    <name type="synonym">Oedipomidas oedipus</name>
    <dbReference type="NCBI Taxonomy" id="9490"/>
    <lineage>
        <taxon>Eukaryota</taxon>
        <taxon>Metazoa</taxon>
        <taxon>Chordata</taxon>
        <taxon>Craniata</taxon>
        <taxon>Vertebrata</taxon>
        <taxon>Euteleostomi</taxon>
        <taxon>Mammalia</taxon>
        <taxon>Eutheria</taxon>
        <taxon>Euarchontoglires</taxon>
        <taxon>Primates</taxon>
        <taxon>Haplorrhini</taxon>
        <taxon>Platyrrhini</taxon>
        <taxon>Cebidae</taxon>
        <taxon>Callitrichinae</taxon>
        <taxon>Saguinus</taxon>
    </lineage>
</organism>
<sequence>MKEKLNGDTEEGFNRLSDEFSKSHKSRRKDLPNGDIDEYEKKSKRVSSLDSSTHKSSDNKLEETLTREQKEGAFSNFPISEETMKLLKGRGVTYLFPIQVKTFGPVYEG</sequence>
<reference evidence="2 3" key="1">
    <citation type="submission" date="2023-05" db="EMBL/GenBank/DDBJ databases">
        <title>B98-5 Cell Line De Novo Hybrid Assembly: An Optical Mapping Approach.</title>
        <authorList>
            <person name="Kananen K."/>
            <person name="Auerbach J.A."/>
            <person name="Kautto E."/>
            <person name="Blachly J.S."/>
        </authorList>
    </citation>
    <scope>NUCLEOTIDE SEQUENCE [LARGE SCALE GENOMIC DNA]</scope>
    <source>
        <strain evidence="2">B95-8</strain>
        <tissue evidence="2">Cell line</tissue>
    </source>
</reference>
<dbReference type="GO" id="GO:0004386">
    <property type="term" value="F:helicase activity"/>
    <property type="evidence" value="ECO:0007669"/>
    <property type="project" value="UniProtKB-KW"/>
</dbReference>
<protein>
    <submittedName>
        <fullName evidence="2">ATP-dependent RNA helicase ddx50</fullName>
    </submittedName>
</protein>
<dbReference type="Proteomes" id="UP001266305">
    <property type="component" value="Unassembled WGS sequence"/>
</dbReference>
<feature type="region of interest" description="Disordered" evidence="1">
    <location>
        <begin position="1"/>
        <end position="73"/>
    </location>
</feature>
<keyword evidence="2" id="KW-0347">Helicase</keyword>
<proteinExistence type="predicted"/>